<evidence type="ECO:0000313" key="1">
    <source>
        <dbReference type="EMBL" id="WTZ11147.1"/>
    </source>
</evidence>
<name>A0AAU3I3J7_9ACTN</name>
<sequence>MTQSEHVLRMTDLRRACSILLDEAERRFGDEVDLSELPVDYYWSLGLAAAFDMSETPTAQLDCGQVSDDVAEIGALVRRTPEDVIALWHDLDHLAGVLRLLAHLDLPR</sequence>
<reference evidence="1" key="1">
    <citation type="submission" date="2022-10" db="EMBL/GenBank/DDBJ databases">
        <title>The complete genomes of actinobacterial strains from the NBC collection.</title>
        <authorList>
            <person name="Joergensen T.S."/>
            <person name="Alvarez Arevalo M."/>
            <person name="Sterndorff E.B."/>
            <person name="Faurdal D."/>
            <person name="Vuksanovic O."/>
            <person name="Mourched A.-S."/>
            <person name="Charusanti P."/>
            <person name="Shaw S."/>
            <person name="Blin K."/>
            <person name="Weber T."/>
        </authorList>
    </citation>
    <scope>NUCLEOTIDE SEQUENCE</scope>
    <source>
        <strain evidence="1">NBC_01393</strain>
    </source>
</reference>
<proteinExistence type="predicted"/>
<gene>
    <name evidence="1" type="ORF">OG699_26115</name>
</gene>
<accession>A0AAU3I3J7</accession>
<organism evidence="1">
    <name type="scientific">Streptomyces sp. NBC_01393</name>
    <dbReference type="NCBI Taxonomy" id="2903851"/>
    <lineage>
        <taxon>Bacteria</taxon>
        <taxon>Bacillati</taxon>
        <taxon>Actinomycetota</taxon>
        <taxon>Actinomycetes</taxon>
        <taxon>Kitasatosporales</taxon>
        <taxon>Streptomycetaceae</taxon>
        <taxon>Streptomyces</taxon>
    </lineage>
</organism>
<dbReference type="EMBL" id="CP109546">
    <property type="protein sequence ID" value="WTZ11147.1"/>
    <property type="molecule type" value="Genomic_DNA"/>
</dbReference>
<dbReference type="AlphaFoldDB" id="A0AAU3I3J7"/>
<protein>
    <submittedName>
        <fullName evidence="1">Uncharacterized protein</fullName>
    </submittedName>
</protein>